<evidence type="ECO:0000256" key="1">
    <source>
        <dbReference type="ARBA" id="ARBA00022485"/>
    </source>
</evidence>
<keyword evidence="1" id="KW-0004">4Fe-4S</keyword>
<evidence type="ECO:0000256" key="2">
    <source>
        <dbReference type="ARBA" id="ARBA00022723"/>
    </source>
</evidence>
<dbReference type="InterPro" id="IPR017896">
    <property type="entry name" value="4Fe4S_Fe-S-bd"/>
</dbReference>
<feature type="domain" description="4Fe-4S ferredoxin-type" evidence="5">
    <location>
        <begin position="231"/>
        <end position="260"/>
    </location>
</feature>
<sequence>MLGVNILGHWLESLDYTFEITEGCTRYQSPRSTCSECIKSCPVEAMSLDDGKPVIDPKTCVECGLCVASCPVQAVEGFLPERTVIDQCLVIDEAFPPTPKELLVYHKKGVTTLVSNDDFIDSNWRQVIHDTNTLLAELGEPVFQLSFTPPAPPKSKKISRRELFFVWEKDLKNVGKSMMPAKWRFNHKQLNMAKYYPDYQFVTITLDTEKCSLCKTCQMLCPKGCLAISDTHFSISNQQCTNCSLCQDTCPEGALSLTAKIAPHSTEEHTLFNHTCSGCKQSFQSFDENKDLCFVCVKMSDSPFATQTIV</sequence>
<dbReference type="InterPro" id="IPR050572">
    <property type="entry name" value="Fe-S_Ferredoxin"/>
</dbReference>
<feature type="domain" description="4Fe-4S ferredoxin-type" evidence="5">
    <location>
        <begin position="51"/>
        <end position="81"/>
    </location>
</feature>
<organism evidence="6 7">
    <name type="scientific">Lentibacillus cibarius</name>
    <dbReference type="NCBI Taxonomy" id="2583219"/>
    <lineage>
        <taxon>Bacteria</taxon>
        <taxon>Bacillati</taxon>
        <taxon>Bacillota</taxon>
        <taxon>Bacilli</taxon>
        <taxon>Bacillales</taxon>
        <taxon>Bacillaceae</taxon>
        <taxon>Lentibacillus</taxon>
    </lineage>
</organism>
<evidence type="ECO:0000256" key="3">
    <source>
        <dbReference type="ARBA" id="ARBA00023004"/>
    </source>
</evidence>
<feature type="domain" description="4Fe-4S ferredoxin-type" evidence="5">
    <location>
        <begin position="202"/>
        <end position="230"/>
    </location>
</feature>
<gene>
    <name evidence="6" type="ORF">FFL34_08870</name>
</gene>
<dbReference type="Pfam" id="PF12838">
    <property type="entry name" value="Fer4_7"/>
    <property type="match status" value="1"/>
</dbReference>
<dbReference type="PANTHER" id="PTHR43687:SF1">
    <property type="entry name" value="FERREDOXIN III"/>
    <property type="match status" value="1"/>
</dbReference>
<dbReference type="PROSITE" id="PS51379">
    <property type="entry name" value="4FE4S_FER_2"/>
    <property type="match status" value="3"/>
</dbReference>
<keyword evidence="4" id="KW-0411">Iron-sulfur</keyword>
<dbReference type="PROSITE" id="PS00198">
    <property type="entry name" value="4FE4S_FER_1"/>
    <property type="match status" value="3"/>
</dbReference>
<dbReference type="Proteomes" id="UP000306980">
    <property type="component" value="Unassembled WGS sequence"/>
</dbReference>
<evidence type="ECO:0000256" key="4">
    <source>
        <dbReference type="ARBA" id="ARBA00023014"/>
    </source>
</evidence>
<accession>A0A5S3QKF7</accession>
<dbReference type="Pfam" id="PF12800">
    <property type="entry name" value="Fer4_4"/>
    <property type="match status" value="2"/>
</dbReference>
<name>A0A5S3QKF7_9BACI</name>
<dbReference type="OrthoDB" id="9798098at2"/>
<dbReference type="Gene3D" id="3.30.70.20">
    <property type="match status" value="2"/>
</dbReference>
<dbReference type="SUPFAM" id="SSF54862">
    <property type="entry name" value="4Fe-4S ferredoxins"/>
    <property type="match status" value="2"/>
</dbReference>
<dbReference type="EMBL" id="VCIA01000001">
    <property type="protein sequence ID" value="TMN22229.1"/>
    <property type="molecule type" value="Genomic_DNA"/>
</dbReference>
<evidence type="ECO:0000313" key="6">
    <source>
        <dbReference type="EMBL" id="TMN22229.1"/>
    </source>
</evidence>
<dbReference type="PANTHER" id="PTHR43687">
    <property type="entry name" value="ADENYLYLSULFATE REDUCTASE, BETA SUBUNIT"/>
    <property type="match status" value="1"/>
</dbReference>
<dbReference type="AlphaFoldDB" id="A0A5S3QKF7"/>
<protein>
    <submittedName>
        <fullName evidence="6">4Fe-4S dicluster domain-containing protein</fullName>
    </submittedName>
</protein>
<dbReference type="GO" id="GO:0051539">
    <property type="term" value="F:4 iron, 4 sulfur cluster binding"/>
    <property type="evidence" value="ECO:0007669"/>
    <property type="project" value="UniProtKB-KW"/>
</dbReference>
<evidence type="ECO:0000313" key="7">
    <source>
        <dbReference type="Proteomes" id="UP000306980"/>
    </source>
</evidence>
<comment type="caution">
    <text evidence="6">The sequence shown here is derived from an EMBL/GenBank/DDBJ whole genome shotgun (WGS) entry which is preliminary data.</text>
</comment>
<dbReference type="GO" id="GO:0046872">
    <property type="term" value="F:metal ion binding"/>
    <property type="evidence" value="ECO:0007669"/>
    <property type="project" value="UniProtKB-KW"/>
</dbReference>
<keyword evidence="2" id="KW-0479">Metal-binding</keyword>
<dbReference type="InterPro" id="IPR017900">
    <property type="entry name" value="4Fe4S_Fe_S_CS"/>
</dbReference>
<reference evidence="6 7" key="1">
    <citation type="submission" date="2019-05" db="EMBL/GenBank/DDBJ databases">
        <title>Genomic analysis of Lentibacillus sp. NKC220-2.</title>
        <authorList>
            <person name="Oh Y.J."/>
        </authorList>
    </citation>
    <scope>NUCLEOTIDE SEQUENCE [LARGE SCALE GENOMIC DNA]</scope>
    <source>
        <strain evidence="6 7">NKC220-2</strain>
    </source>
</reference>
<keyword evidence="3" id="KW-0408">Iron</keyword>
<evidence type="ECO:0000259" key="5">
    <source>
        <dbReference type="PROSITE" id="PS51379"/>
    </source>
</evidence>
<proteinExistence type="predicted"/>
<dbReference type="RefSeq" id="WP_138603138.1">
    <property type="nucleotide sequence ID" value="NZ_VCIA01000001.1"/>
</dbReference>